<evidence type="ECO:0000256" key="5">
    <source>
        <dbReference type="RuleBase" id="RU000442"/>
    </source>
</evidence>
<protein>
    <recommendedName>
        <fullName evidence="5">DNA polymerase</fullName>
        <ecNumber evidence="5">2.7.7.7</ecNumber>
    </recommendedName>
</protein>
<keyword evidence="4 5" id="KW-0239">DNA-directed DNA polymerase</keyword>
<dbReference type="SUPFAM" id="SSF56672">
    <property type="entry name" value="DNA/RNA polymerases"/>
    <property type="match status" value="1"/>
</dbReference>
<evidence type="ECO:0000256" key="1">
    <source>
        <dbReference type="ARBA" id="ARBA00005755"/>
    </source>
</evidence>
<dbReference type="InterPro" id="IPR006172">
    <property type="entry name" value="DNA-dir_DNA_pol_B"/>
</dbReference>
<evidence type="ECO:0000259" key="6">
    <source>
        <dbReference type="Pfam" id="PF00136"/>
    </source>
</evidence>
<dbReference type="EC" id="2.7.7.7" evidence="5"/>
<dbReference type="Gene3D" id="1.10.287.690">
    <property type="entry name" value="Helix hairpin bin"/>
    <property type="match status" value="1"/>
</dbReference>
<dbReference type="InterPro" id="IPR023211">
    <property type="entry name" value="DNA_pol_palm_dom_sf"/>
</dbReference>
<comment type="similarity">
    <text evidence="1 5">Belongs to the DNA polymerase type-B family.</text>
</comment>
<reference evidence="7 8" key="1">
    <citation type="submission" date="2023-02" db="EMBL/GenBank/DDBJ databases">
        <title>LHISI_Scaffold_Assembly.</title>
        <authorList>
            <person name="Stuart O.P."/>
            <person name="Cleave R."/>
            <person name="Magrath M.J.L."/>
            <person name="Mikheyev A.S."/>
        </authorList>
    </citation>
    <scope>NUCLEOTIDE SEQUENCE [LARGE SCALE GENOMIC DNA]</scope>
    <source>
        <strain evidence="7">Daus_M_001</strain>
        <tissue evidence="7">Leg muscle</tissue>
    </source>
</reference>
<organism evidence="7 8">
    <name type="scientific">Dryococelus australis</name>
    <dbReference type="NCBI Taxonomy" id="614101"/>
    <lineage>
        <taxon>Eukaryota</taxon>
        <taxon>Metazoa</taxon>
        <taxon>Ecdysozoa</taxon>
        <taxon>Arthropoda</taxon>
        <taxon>Hexapoda</taxon>
        <taxon>Insecta</taxon>
        <taxon>Pterygota</taxon>
        <taxon>Neoptera</taxon>
        <taxon>Polyneoptera</taxon>
        <taxon>Phasmatodea</taxon>
        <taxon>Verophasmatodea</taxon>
        <taxon>Anareolatae</taxon>
        <taxon>Phasmatidae</taxon>
        <taxon>Eurycanthinae</taxon>
        <taxon>Dryococelus</taxon>
    </lineage>
</organism>
<dbReference type="InterPro" id="IPR006134">
    <property type="entry name" value="DNA-dir_DNA_pol_B_multi_dom"/>
</dbReference>
<dbReference type="EMBL" id="JARBHB010000005">
    <property type="protein sequence ID" value="KAJ8883586.1"/>
    <property type="molecule type" value="Genomic_DNA"/>
</dbReference>
<name>A0ABQ9HGY0_9NEOP</name>
<dbReference type="Gene3D" id="3.30.420.10">
    <property type="entry name" value="Ribonuclease H-like superfamily/Ribonuclease H"/>
    <property type="match status" value="1"/>
</dbReference>
<dbReference type="InterPro" id="IPR012337">
    <property type="entry name" value="RNaseH-like_sf"/>
</dbReference>
<evidence type="ECO:0000313" key="8">
    <source>
        <dbReference type="Proteomes" id="UP001159363"/>
    </source>
</evidence>
<keyword evidence="2 5" id="KW-0808">Transferase</keyword>
<dbReference type="InterPro" id="IPR042087">
    <property type="entry name" value="DNA_pol_B_thumb"/>
</dbReference>
<dbReference type="InterPro" id="IPR030559">
    <property type="entry name" value="PolZ_Rev3"/>
</dbReference>
<dbReference type="InterPro" id="IPR036397">
    <property type="entry name" value="RNaseH_sf"/>
</dbReference>
<keyword evidence="3 5" id="KW-0548">Nucleotidyltransferase</keyword>
<evidence type="ECO:0000313" key="7">
    <source>
        <dbReference type="EMBL" id="KAJ8883586.1"/>
    </source>
</evidence>
<dbReference type="SUPFAM" id="SSF53098">
    <property type="entry name" value="Ribonuclease H-like"/>
    <property type="match status" value="1"/>
</dbReference>
<evidence type="ECO:0000256" key="3">
    <source>
        <dbReference type="ARBA" id="ARBA00022695"/>
    </source>
</evidence>
<gene>
    <name evidence="7" type="ORF">PR048_015430</name>
</gene>
<proteinExistence type="inferred from homology"/>
<dbReference type="InterPro" id="IPR043502">
    <property type="entry name" value="DNA/RNA_pol_sf"/>
</dbReference>
<keyword evidence="5" id="KW-0235">DNA replication</keyword>
<dbReference type="Gene3D" id="1.10.132.60">
    <property type="entry name" value="DNA polymerase family B, C-terminal domain"/>
    <property type="match status" value="1"/>
</dbReference>
<dbReference type="Proteomes" id="UP001159363">
    <property type="component" value="Chromosome 4"/>
</dbReference>
<accession>A0ABQ9HGY0</accession>
<dbReference type="SMART" id="SM00486">
    <property type="entry name" value="POLBc"/>
    <property type="match status" value="1"/>
</dbReference>
<dbReference type="PANTHER" id="PTHR45812">
    <property type="entry name" value="DNA POLYMERASE ZETA CATALYTIC SUBUNIT"/>
    <property type="match status" value="1"/>
</dbReference>
<dbReference type="InterPro" id="IPR017964">
    <property type="entry name" value="DNA-dir_DNA_pol_B_CS"/>
</dbReference>
<dbReference type="PRINTS" id="PR00106">
    <property type="entry name" value="DNAPOLB"/>
</dbReference>
<evidence type="ECO:0000256" key="2">
    <source>
        <dbReference type="ARBA" id="ARBA00022679"/>
    </source>
</evidence>
<dbReference type="PANTHER" id="PTHR45812:SF1">
    <property type="entry name" value="DNA POLYMERASE ZETA CATALYTIC SUBUNIT"/>
    <property type="match status" value="1"/>
</dbReference>
<sequence>MGSYQSKLSWINVLEYSSFKVCVIVSVRGLNKNGKINFKNVCRSLATCLTTDYVCFNNLFIDRMFGLGSGISFRELQEKKRISKERRNLSKIISKHNLDLCLLQCSSTNPTPPISPEETTHTHMPHFKSSLARAGEQDIITSYATTMFSRHLHQLFTHDKHYLTVFYNFLYTHSIHDLHFNPSYFTISCIWFTCSSSDPLSEDAPAISTRHLKMSQHQNLTYEASTTCYFLNIVMKINVCSSEIPPILQVEALSWGYLFERSIVLGLNLCPRVSRVPDSARDSHVASSQGDRARGDTHVAGRILLDVWRLMRHQVALQSYTYESVAYHVLHERRPRHSHRCLTAWWDHPSALYRWIVVEYYLDRTHGTVRLLEQLDLLTTTSELARLFGIQFHEVLTRGSQFRVESMMLRLAILHNYVAVSPSVKQRAAMRAPEHLQLIMEPESRFYSDPVIVLDFQSLYPSIIIAYNYCFSTCLGHARLLGQPGSFQFGCSELRVPLDLLEHLLPDITISPCGVAFVGPGTRLGILPRMLQEILRTRLMVKQAMKEHPEDKALQRVLHARQLGLKLIANVTYGYTAANFSGRMPCVEVGDSVVSKGRETLERAIQLVENTTRWHARVIYGDTDSMFVLVEGRSRAQAFAIGAEIAQAVTLDNPVPVKLKLEKVYQPCILQTKKRYVGYAYESPNQDQPKYDAKGIETVRRDGCPAVAKRYSIKILIHHDRLSAVRQLTEAQLASILTWKSWLKRLDQARPFRYTVGTKMAACLPSMAKGRRIWLKVPYSDIKVKERESVVNCCAAPSLPYVHCWRSPRKPVSEQHSQKPVGLLYCGLIITKPGNYCEILSSHINFLYDTITRGSLMDFFFFSKTGSIFQVKQSNSLVVYHKMWFSLNDKLELCRSLNLSEIILARWLSWGVRRDNLLNKSMSSSCTPHNPSNKCISVTLLVNHLLILNAIRYTQIQAISVSANPDQHRPTQNCKYEHRFQS</sequence>
<comment type="caution">
    <text evidence="7">The sequence shown here is derived from an EMBL/GenBank/DDBJ whole genome shotgun (WGS) entry which is preliminary data.</text>
</comment>
<keyword evidence="5" id="KW-0238">DNA-binding</keyword>
<feature type="domain" description="DNA-directed DNA polymerase family B multifunctional" evidence="6">
    <location>
        <begin position="390"/>
        <end position="711"/>
    </location>
</feature>
<dbReference type="Gene3D" id="3.90.1600.10">
    <property type="entry name" value="Palm domain of DNA polymerase"/>
    <property type="match status" value="1"/>
</dbReference>
<keyword evidence="8" id="KW-1185">Reference proteome</keyword>
<comment type="catalytic activity">
    <reaction evidence="5">
        <text>DNA(n) + a 2'-deoxyribonucleoside 5'-triphosphate = DNA(n+1) + diphosphate</text>
        <dbReference type="Rhea" id="RHEA:22508"/>
        <dbReference type="Rhea" id="RHEA-COMP:17339"/>
        <dbReference type="Rhea" id="RHEA-COMP:17340"/>
        <dbReference type="ChEBI" id="CHEBI:33019"/>
        <dbReference type="ChEBI" id="CHEBI:61560"/>
        <dbReference type="ChEBI" id="CHEBI:173112"/>
        <dbReference type="EC" id="2.7.7.7"/>
    </reaction>
</comment>
<dbReference type="PROSITE" id="PS00116">
    <property type="entry name" value="DNA_POLYMERASE_B"/>
    <property type="match status" value="1"/>
</dbReference>
<dbReference type="Pfam" id="PF00136">
    <property type="entry name" value="DNA_pol_B"/>
    <property type="match status" value="1"/>
</dbReference>
<evidence type="ECO:0000256" key="4">
    <source>
        <dbReference type="ARBA" id="ARBA00022932"/>
    </source>
</evidence>